<organism evidence="3 4">
    <name type="scientific">Robinsoniella peoriensis</name>
    <dbReference type="NCBI Taxonomy" id="180332"/>
    <lineage>
        <taxon>Bacteria</taxon>
        <taxon>Bacillati</taxon>
        <taxon>Bacillota</taxon>
        <taxon>Clostridia</taxon>
        <taxon>Lachnospirales</taxon>
        <taxon>Lachnospiraceae</taxon>
        <taxon>Robinsoniella</taxon>
    </lineage>
</organism>
<dbReference type="RefSeq" id="WP_377145022.1">
    <property type="nucleotide sequence ID" value="NZ_JBHTNY010000029.1"/>
</dbReference>
<dbReference type="InterPro" id="IPR041628">
    <property type="entry name" value="ChlI/MoxR_AAA_lid"/>
</dbReference>
<name>A0A4U8QG55_9FIRM</name>
<feature type="domain" description="ATPase AAA-3" evidence="1">
    <location>
        <begin position="42"/>
        <end position="172"/>
    </location>
</feature>
<dbReference type="InterPro" id="IPR050764">
    <property type="entry name" value="CbbQ/NirQ/NorQ/GpvN"/>
</dbReference>
<evidence type="ECO:0000259" key="1">
    <source>
        <dbReference type="Pfam" id="PF07726"/>
    </source>
</evidence>
<keyword evidence="4" id="KW-1185">Reference proteome</keyword>
<dbReference type="InterPro" id="IPR027417">
    <property type="entry name" value="P-loop_NTPase"/>
</dbReference>
<dbReference type="Pfam" id="PF17863">
    <property type="entry name" value="AAA_lid_2"/>
    <property type="match status" value="1"/>
</dbReference>
<evidence type="ECO:0000313" key="3">
    <source>
        <dbReference type="EMBL" id="TLD00686.1"/>
    </source>
</evidence>
<dbReference type="Gene3D" id="1.10.8.80">
    <property type="entry name" value="Magnesium chelatase subunit I, C-Terminal domain"/>
    <property type="match status" value="1"/>
</dbReference>
<dbReference type="Pfam" id="PF07726">
    <property type="entry name" value="AAA_3"/>
    <property type="match status" value="1"/>
</dbReference>
<proteinExistence type="predicted"/>
<feature type="domain" description="ChlI/MoxR AAA lid" evidence="2">
    <location>
        <begin position="235"/>
        <end position="306"/>
    </location>
</feature>
<dbReference type="EMBL" id="QGQD01000050">
    <property type="protein sequence ID" value="TLD00686.1"/>
    <property type="molecule type" value="Genomic_DNA"/>
</dbReference>
<evidence type="ECO:0000259" key="2">
    <source>
        <dbReference type="Pfam" id="PF17863"/>
    </source>
</evidence>
<gene>
    <name evidence="3" type="ORF">DSM106044_02434</name>
</gene>
<dbReference type="PIRSF" id="PIRSF002849">
    <property type="entry name" value="AAA_ATPase_chaperone_MoxR_prd"/>
    <property type="match status" value="1"/>
</dbReference>
<dbReference type="InterPro" id="IPR011703">
    <property type="entry name" value="ATPase_AAA-3"/>
</dbReference>
<accession>A0A4U8QG55</accession>
<dbReference type="Gene3D" id="3.40.50.300">
    <property type="entry name" value="P-loop containing nucleotide triphosphate hydrolases"/>
    <property type="match status" value="1"/>
</dbReference>
<dbReference type="GO" id="GO:0016887">
    <property type="term" value="F:ATP hydrolysis activity"/>
    <property type="evidence" value="ECO:0007669"/>
    <property type="project" value="InterPro"/>
</dbReference>
<dbReference type="PANTHER" id="PTHR42759:SF5">
    <property type="entry name" value="METHANOL DEHYDROGENASE REGULATOR"/>
    <property type="match status" value="1"/>
</dbReference>
<dbReference type="SUPFAM" id="SSF52540">
    <property type="entry name" value="P-loop containing nucleoside triphosphate hydrolases"/>
    <property type="match status" value="1"/>
</dbReference>
<comment type="caution">
    <text evidence="3">The sequence shown here is derived from an EMBL/GenBank/DDBJ whole genome shotgun (WGS) entry which is preliminary data.</text>
</comment>
<dbReference type="PANTHER" id="PTHR42759">
    <property type="entry name" value="MOXR FAMILY PROTEIN"/>
    <property type="match status" value="1"/>
</dbReference>
<protein>
    <submittedName>
        <fullName evidence="3">Recombination factor protein RarA</fullName>
    </submittedName>
</protein>
<dbReference type="AlphaFoldDB" id="A0A4U8QG55"/>
<dbReference type="STRING" id="180332.GCA_000797495_00133"/>
<reference evidence="3 4" key="1">
    <citation type="journal article" date="2019" name="Anaerobe">
        <title>Detection of Robinsoniella peoriensis in multiple bone samples of a trauma patient.</title>
        <authorList>
            <person name="Schrottner P."/>
            <person name="Hartwich K."/>
            <person name="Bunk B."/>
            <person name="Schober I."/>
            <person name="Helbig S."/>
            <person name="Rudolph W.W."/>
            <person name="Gunzer F."/>
        </authorList>
    </citation>
    <scope>NUCLEOTIDE SEQUENCE [LARGE SCALE GENOMIC DNA]</scope>
    <source>
        <strain evidence="3 4">DSM 106044</strain>
    </source>
</reference>
<dbReference type="Proteomes" id="UP000306509">
    <property type="component" value="Unassembled WGS sequence"/>
</dbReference>
<dbReference type="GO" id="GO:0005524">
    <property type="term" value="F:ATP binding"/>
    <property type="evidence" value="ECO:0007669"/>
    <property type="project" value="InterPro"/>
</dbReference>
<evidence type="ECO:0000313" key="4">
    <source>
        <dbReference type="Proteomes" id="UP000306509"/>
    </source>
</evidence>
<sequence>MGISMSIYVQKVRQIIEEVKKAVVGKDACVEKVMMAMLAGGHVLLEDIPGVGKTTMALAFSRSMDLLWHRVQFTPDVLPADITGFSIYQKELNKFSFQPGAIMCNLFLADEINRTSPKTQSALLEVMEEGNVTVEGVTREVPKPFIVIATQNPIGSAGTQMLPESQLDRFMICMTMGYPDVENEIAILKDRGSGNPIENIVPVIQAQELVQMQKETEQVFIHDVIYTYIAKLIAATREHPFLELGVSPRGTIAVTRMARAAAYLEGRNYVTPNDVCAVLKDVSMHRIKLNARARVNHVTTEGVMDEILEKVPKPTPKRK</sequence>